<comment type="similarity">
    <text evidence="2 10">Belongs to the glycosyl hydrolase 27 family.</text>
</comment>
<evidence type="ECO:0000256" key="6">
    <source>
        <dbReference type="ARBA" id="ARBA00023157"/>
    </source>
</evidence>
<dbReference type="EMBL" id="AMPZ03000006">
    <property type="protein sequence ID" value="KAH9581769.1"/>
    <property type="molecule type" value="Genomic_DNA"/>
</dbReference>
<comment type="subcellular location">
    <subcellularLocation>
        <location evidence="1">Lysosome</location>
    </subcellularLocation>
</comment>
<evidence type="ECO:0000256" key="10">
    <source>
        <dbReference type="RuleBase" id="RU361168"/>
    </source>
</evidence>
<dbReference type="PROSITE" id="PS00512">
    <property type="entry name" value="ALPHA_GALACTOSIDASE"/>
    <property type="match status" value="1"/>
</dbReference>
<dbReference type="InterPro" id="IPR013785">
    <property type="entry name" value="Aldolase_TIM"/>
</dbReference>
<name>A0A922LG18_SCHHA</name>
<dbReference type="RefSeq" id="XP_035587904.2">
    <property type="nucleotide sequence ID" value="XM_035733624.2"/>
</dbReference>
<reference evidence="12" key="1">
    <citation type="journal article" date="2012" name="Nat. Genet.">
        <title>Whole-genome sequence of Schistosoma haematobium.</title>
        <authorList>
            <person name="Young N.D."/>
            <person name="Jex A.R."/>
            <person name="Li B."/>
            <person name="Liu S."/>
            <person name="Yang L."/>
            <person name="Xiong Z."/>
            <person name="Li Y."/>
            <person name="Cantacessi C."/>
            <person name="Hall R.S."/>
            <person name="Xu X."/>
            <person name="Chen F."/>
            <person name="Wu X."/>
            <person name="Zerlotini A."/>
            <person name="Oliveira G."/>
            <person name="Hofmann A."/>
            <person name="Zhang G."/>
            <person name="Fang X."/>
            <person name="Kang Y."/>
            <person name="Campbell B.E."/>
            <person name="Loukas A."/>
            <person name="Ranganathan S."/>
            <person name="Rollinson D."/>
            <person name="Rinaldi G."/>
            <person name="Brindley P.J."/>
            <person name="Yang H."/>
            <person name="Wang J."/>
            <person name="Wang J."/>
            <person name="Gasser R.B."/>
        </authorList>
    </citation>
    <scope>NUCLEOTIDE SEQUENCE</scope>
</reference>
<dbReference type="InterPro" id="IPR000111">
    <property type="entry name" value="Glyco_hydro_27/36_CS"/>
</dbReference>
<dbReference type="GO" id="GO:0009311">
    <property type="term" value="P:oligosaccharide metabolic process"/>
    <property type="evidence" value="ECO:0007669"/>
    <property type="project" value="TreeGrafter"/>
</dbReference>
<keyword evidence="13" id="KW-1185">Reference proteome</keyword>
<evidence type="ECO:0000256" key="3">
    <source>
        <dbReference type="ARBA" id="ARBA00011738"/>
    </source>
</evidence>
<evidence type="ECO:0000313" key="13">
    <source>
        <dbReference type="Proteomes" id="UP000471633"/>
    </source>
</evidence>
<evidence type="ECO:0000256" key="5">
    <source>
        <dbReference type="ARBA" id="ARBA00023098"/>
    </source>
</evidence>
<sequence>MISFFPMVYSYIFDSNSLGESFVKLSSQNMSSKETHLADMFTVVTIISGAVILTLNCVMCLDNGLARTPPMGWNTWHAFRCRVDCQRYPNNCLNEDAIKRTADKLVSDGWGDLGYKYVILDDCWLAKQRDPKTNRLMADPSRFPSGIEYIAKYLHSKNLQLGVTLSYGAMTCSGYPGSINHLELDAKAVADWGVDYVKMLACHPAENTAPDDSEKFARLLNATGRPIVISCTYPVVSTWLSKFNLTDWERLQNNCNLWRVTFNVQNNWESIIDGINRYKLRNDILPKVAGPGHYNDPDMLVLGNNGLSNDQKRVQMGMWCMFAAPLLMSSDMDKVDEFSASLLRNKHLLAIDQDKGGHQAEFVKTRNDVQLWIRKLDNCPIGWAIACINTKVDGGPIDFSTNLDEFKSQMYTISGDKFELLDVFTGDRFKDVRLTENFTISINPSGIMMFRIIPFHLITSFQ</sequence>
<dbReference type="CTD" id="24597485"/>
<dbReference type="InterPro" id="IPR002241">
    <property type="entry name" value="Glyco_hydro_27"/>
</dbReference>
<evidence type="ECO:0000259" key="11">
    <source>
        <dbReference type="Pfam" id="PF17450"/>
    </source>
</evidence>
<dbReference type="InterPro" id="IPR035373">
    <property type="entry name" value="Melibiase/NAGA_C"/>
</dbReference>
<dbReference type="Pfam" id="PF16499">
    <property type="entry name" value="Melibiase_2"/>
    <property type="match status" value="1"/>
</dbReference>
<keyword evidence="4 10" id="KW-0378">Hydrolase</keyword>
<dbReference type="InterPro" id="IPR013780">
    <property type="entry name" value="Glyco_hydro_b"/>
</dbReference>
<dbReference type="FunFam" id="3.20.20.70:FF:000197">
    <property type="entry name" value="Alpha-galactosidase"/>
    <property type="match status" value="1"/>
</dbReference>
<proteinExistence type="inferred from homology"/>
<dbReference type="GO" id="GO:0016139">
    <property type="term" value="P:glycoside catabolic process"/>
    <property type="evidence" value="ECO:0007669"/>
    <property type="project" value="TreeGrafter"/>
</dbReference>
<accession>A0A922LG18</accession>
<keyword evidence="7" id="KW-0325">Glycoprotein</keyword>
<gene>
    <name evidence="12" type="ORF">MS3_00008812</name>
</gene>
<dbReference type="KEGG" id="shx:MS3_00008812"/>
<keyword evidence="6 10" id="KW-1015">Disulfide bond</keyword>
<dbReference type="Gene3D" id="3.20.20.70">
    <property type="entry name" value="Aldolase class I"/>
    <property type="match status" value="1"/>
</dbReference>
<evidence type="ECO:0000256" key="1">
    <source>
        <dbReference type="ARBA" id="ARBA00004371"/>
    </source>
</evidence>
<evidence type="ECO:0000256" key="9">
    <source>
        <dbReference type="ARBA" id="ARBA00023295"/>
    </source>
</evidence>
<dbReference type="InterPro" id="IPR017853">
    <property type="entry name" value="GH"/>
</dbReference>
<keyword evidence="8" id="KW-0458">Lysosome</keyword>
<dbReference type="GO" id="GO:0005764">
    <property type="term" value="C:lysosome"/>
    <property type="evidence" value="ECO:0007669"/>
    <property type="project" value="UniProtKB-SubCell"/>
</dbReference>
<comment type="subunit">
    <text evidence="3 10">Homodimer.</text>
</comment>
<keyword evidence="5" id="KW-0443">Lipid metabolism</keyword>
<dbReference type="EC" id="3.2.1.-" evidence="10"/>
<evidence type="ECO:0000256" key="2">
    <source>
        <dbReference type="ARBA" id="ARBA00009743"/>
    </source>
</evidence>
<dbReference type="GeneID" id="24597485"/>
<protein>
    <recommendedName>
        <fullName evidence="10">Alpha-galactosidase</fullName>
        <ecNumber evidence="10">3.2.1.-</ecNumber>
    </recommendedName>
</protein>
<reference evidence="12" key="3">
    <citation type="submission" date="2021-06" db="EMBL/GenBank/DDBJ databases">
        <title>Chromosome-level genome assembly for S. haematobium.</title>
        <authorList>
            <person name="Stroehlein A.J."/>
        </authorList>
    </citation>
    <scope>NUCLEOTIDE SEQUENCE</scope>
</reference>
<dbReference type="CDD" id="cd14792">
    <property type="entry name" value="GH27"/>
    <property type="match status" value="1"/>
</dbReference>
<evidence type="ECO:0000256" key="4">
    <source>
        <dbReference type="ARBA" id="ARBA00022801"/>
    </source>
</evidence>
<dbReference type="PANTHER" id="PTHR11452:SF83">
    <property type="entry name" value="ALPHA-GALACTOSIDASE"/>
    <property type="match status" value="1"/>
</dbReference>
<dbReference type="GO" id="GO:0006629">
    <property type="term" value="P:lipid metabolic process"/>
    <property type="evidence" value="ECO:0007669"/>
    <property type="project" value="UniProtKB-KW"/>
</dbReference>
<evidence type="ECO:0000313" key="12">
    <source>
        <dbReference type="EMBL" id="KAH9581769.1"/>
    </source>
</evidence>
<dbReference type="Gene3D" id="2.60.40.1180">
    <property type="entry name" value="Golgi alpha-mannosidase II"/>
    <property type="match status" value="1"/>
</dbReference>
<dbReference type="PANTHER" id="PTHR11452">
    <property type="entry name" value="ALPHA-GALACTOSIDASE/ALPHA-N-ACETYLGALACTOSAMINIDASE"/>
    <property type="match status" value="1"/>
</dbReference>
<dbReference type="Proteomes" id="UP000471633">
    <property type="component" value="Unassembled WGS sequence"/>
</dbReference>
<keyword evidence="9 10" id="KW-0326">Glycosidase</keyword>
<comment type="caution">
    <text evidence="12">The sequence shown here is derived from an EMBL/GenBank/DDBJ whole genome shotgun (WGS) entry which is preliminary data.</text>
</comment>
<dbReference type="SUPFAM" id="SSF51445">
    <property type="entry name" value="(Trans)glycosidases"/>
    <property type="match status" value="1"/>
</dbReference>
<evidence type="ECO:0000256" key="7">
    <source>
        <dbReference type="ARBA" id="ARBA00023180"/>
    </source>
</evidence>
<dbReference type="SUPFAM" id="SSF51011">
    <property type="entry name" value="Glycosyl hydrolase domain"/>
    <property type="match status" value="1"/>
</dbReference>
<reference evidence="12" key="4">
    <citation type="journal article" date="2022" name="PLoS Pathog.">
        <title>Chromosome-level genome of Schistosoma haematobium underpins genome-wide explorations of molecular variation.</title>
        <authorList>
            <person name="Stroehlein A.J."/>
            <person name="Korhonen P.K."/>
            <person name="Lee V.V."/>
            <person name="Ralph S.A."/>
            <person name="Mentink-Kane M."/>
            <person name="You H."/>
            <person name="McManus D.P."/>
            <person name="Tchuente L.T."/>
            <person name="Stothard J.R."/>
            <person name="Kaur P."/>
            <person name="Dudchenko O."/>
            <person name="Aiden E.L."/>
            <person name="Yang B."/>
            <person name="Yang H."/>
            <person name="Emery A.M."/>
            <person name="Webster B.L."/>
            <person name="Brindley P.J."/>
            <person name="Rollinson D."/>
            <person name="Chang B.C.H."/>
            <person name="Gasser R.B."/>
            <person name="Young N.D."/>
        </authorList>
    </citation>
    <scope>NUCLEOTIDE SEQUENCE</scope>
</reference>
<dbReference type="GO" id="GO:0004557">
    <property type="term" value="F:alpha-galactosidase activity"/>
    <property type="evidence" value="ECO:0007669"/>
    <property type="project" value="TreeGrafter"/>
</dbReference>
<organism evidence="12 13">
    <name type="scientific">Schistosoma haematobium</name>
    <name type="common">Blood fluke</name>
    <dbReference type="NCBI Taxonomy" id="6185"/>
    <lineage>
        <taxon>Eukaryota</taxon>
        <taxon>Metazoa</taxon>
        <taxon>Spiralia</taxon>
        <taxon>Lophotrochozoa</taxon>
        <taxon>Platyhelminthes</taxon>
        <taxon>Trematoda</taxon>
        <taxon>Digenea</taxon>
        <taxon>Strigeidida</taxon>
        <taxon>Schistosomatoidea</taxon>
        <taxon>Schistosomatidae</taxon>
        <taxon>Schistosoma</taxon>
    </lineage>
</organism>
<dbReference type="PRINTS" id="PR00740">
    <property type="entry name" value="GLHYDRLASE27"/>
</dbReference>
<feature type="domain" description="Alpha galactosidase A C-terminal" evidence="11">
    <location>
        <begin position="357"/>
        <end position="446"/>
    </location>
</feature>
<dbReference type="Pfam" id="PF17450">
    <property type="entry name" value="Melibiase_2_C"/>
    <property type="match status" value="1"/>
</dbReference>
<dbReference type="AlphaFoldDB" id="A0A922LG18"/>
<reference evidence="12" key="2">
    <citation type="journal article" date="2019" name="Gigascience">
        <title>High-quality Schistosoma haematobium genome achieved by single-molecule and long-range sequencing.</title>
        <authorList>
            <person name="Stroehlein A.J."/>
            <person name="Korhonen P.K."/>
            <person name="Chong T.M."/>
            <person name="Lim Y.L."/>
            <person name="Chan K.G."/>
            <person name="Webster B."/>
            <person name="Rollinson D."/>
            <person name="Brindley P.J."/>
            <person name="Gasser R.B."/>
            <person name="Young N.D."/>
        </authorList>
    </citation>
    <scope>NUCLEOTIDE SEQUENCE</scope>
</reference>
<evidence type="ECO:0000256" key="8">
    <source>
        <dbReference type="ARBA" id="ARBA00023228"/>
    </source>
</evidence>